<proteinExistence type="predicted"/>
<reference evidence="2 4" key="2">
    <citation type="submission" date="2014-01" db="EMBL/GenBank/DDBJ databases">
        <title>Draft genome sequencing of Bacillus alcalophilus CGMCC 1.3604.</title>
        <authorList>
            <person name="Yang J."/>
            <person name="Diao L."/>
            <person name="Yang S."/>
        </authorList>
    </citation>
    <scope>NUCLEOTIDE SEQUENCE [LARGE SCALE GENOMIC DNA]</scope>
    <source>
        <strain evidence="2 4">CGMCC 1.3604</strain>
    </source>
</reference>
<protein>
    <recommendedName>
        <fullName evidence="5">Aminodeoxychorismate lyase</fullName>
    </recommendedName>
</protein>
<comment type="caution">
    <text evidence="1">The sequence shown here is derived from an EMBL/GenBank/DDBJ whole genome shotgun (WGS) entry which is preliminary data.</text>
</comment>
<evidence type="ECO:0000313" key="1">
    <source>
        <dbReference type="EMBL" id="KGA95935.1"/>
    </source>
</evidence>
<dbReference type="AlphaFoldDB" id="A0A094XAX2"/>
<keyword evidence="3" id="KW-1185">Reference proteome</keyword>
<evidence type="ECO:0000313" key="4">
    <source>
        <dbReference type="Proteomes" id="UP000297014"/>
    </source>
</evidence>
<evidence type="ECO:0000313" key="2">
    <source>
        <dbReference type="EMBL" id="THG91076.1"/>
    </source>
</evidence>
<dbReference type="EMBL" id="JALP01000092">
    <property type="protein sequence ID" value="THG91076.1"/>
    <property type="molecule type" value="Genomic_DNA"/>
</dbReference>
<accession>A0A094XAX2</accession>
<reference evidence="1 3" key="1">
    <citation type="journal article" date="2014" name="Genome Announc.">
        <title>Draft Genome Sequence of Bacillus alcalophilus AV1934, a Classic Alkaliphile Isolated from Human Feces in 1934.</title>
        <authorList>
            <person name="Attie O."/>
            <person name="Jayaprakash A."/>
            <person name="Shah H."/>
            <person name="Paulsen I.T."/>
            <person name="Morino M."/>
            <person name="Takahashi Y."/>
            <person name="Narumi I."/>
            <person name="Sachidanandam R."/>
            <person name="Satoh K."/>
            <person name="Ito M."/>
            <person name="Krulwich T.A."/>
        </authorList>
    </citation>
    <scope>NUCLEOTIDE SEQUENCE [LARGE SCALE GENOMIC DNA]</scope>
    <source>
        <strain evidence="1 3">AV1934</strain>
    </source>
</reference>
<dbReference type="RefSeq" id="WP_003324307.1">
    <property type="nucleotide sequence ID" value="NZ_ALPT02000092.1"/>
</dbReference>
<name>A0A094XAX2_ALKAL</name>
<gene>
    <name evidence="2" type="ORF">AJ85_07040</name>
    <name evidence="1" type="ORF">BALCAV_0219360</name>
</gene>
<dbReference type="Proteomes" id="UP000297014">
    <property type="component" value="Unassembled WGS sequence"/>
</dbReference>
<evidence type="ECO:0008006" key="5">
    <source>
        <dbReference type="Google" id="ProtNLM"/>
    </source>
</evidence>
<dbReference type="Proteomes" id="UP000002754">
    <property type="component" value="Unassembled WGS sequence"/>
</dbReference>
<organism evidence="1 3">
    <name type="scientific">Alkalihalobacillus alcalophilus ATCC 27647 = CGMCC 1.3604</name>
    <dbReference type="NCBI Taxonomy" id="1218173"/>
    <lineage>
        <taxon>Bacteria</taxon>
        <taxon>Bacillati</taxon>
        <taxon>Bacillota</taxon>
        <taxon>Bacilli</taxon>
        <taxon>Bacillales</taxon>
        <taxon>Bacillaceae</taxon>
        <taxon>Alkalihalobacillus</taxon>
    </lineage>
</organism>
<dbReference type="STRING" id="1218173.BALCAV_0219360"/>
<dbReference type="OrthoDB" id="2138957at2"/>
<evidence type="ECO:0000313" key="3">
    <source>
        <dbReference type="Proteomes" id="UP000002754"/>
    </source>
</evidence>
<dbReference type="eggNOG" id="COG1559">
    <property type="taxonomic scope" value="Bacteria"/>
</dbReference>
<sequence>MASKGLQSFAAGMILAVSVCGVVYYTTDNSSVGAEEATPAVQEQTEEELIGQLQESGYVVQTESEWKSQLEELEAAVVERVAAELEAVEEDVEEADTDSEEGDNIVYRTMLTVSPGMTSIDVGRALESANIIDNARDFFNEVEKRDLSNELRPGTFEVESGMSMGQLIDIIF</sequence>
<dbReference type="Gene3D" id="3.30.1490.480">
    <property type="entry name" value="Endolytic murein transglycosylase"/>
    <property type="match status" value="1"/>
</dbReference>
<dbReference type="EMBL" id="ALPT02000092">
    <property type="protein sequence ID" value="KGA95935.1"/>
    <property type="molecule type" value="Genomic_DNA"/>
</dbReference>